<evidence type="ECO:0000313" key="14">
    <source>
        <dbReference type="Proteomes" id="UP000504639"/>
    </source>
</evidence>
<feature type="transmembrane region" description="Helical" evidence="12">
    <location>
        <begin position="60"/>
        <end position="79"/>
    </location>
</feature>
<evidence type="ECO:0000256" key="7">
    <source>
        <dbReference type="ARBA" id="ARBA00022989"/>
    </source>
</evidence>
<feature type="transmembrane region" description="Helical" evidence="12">
    <location>
        <begin position="140"/>
        <end position="164"/>
    </location>
</feature>
<dbReference type="GeneID" id="116501737"/>
<evidence type="ECO:0000256" key="9">
    <source>
        <dbReference type="ARBA" id="ARBA00023136"/>
    </source>
</evidence>
<feature type="transmembrane region" description="Helical" evidence="12">
    <location>
        <begin position="237"/>
        <end position="260"/>
    </location>
</feature>
<organism evidence="14 15">
    <name type="scientific">Aythya fuligula</name>
    <name type="common">Tufted duck</name>
    <name type="synonym">Anas fuligula</name>
    <dbReference type="NCBI Taxonomy" id="219594"/>
    <lineage>
        <taxon>Eukaryota</taxon>
        <taxon>Metazoa</taxon>
        <taxon>Chordata</taxon>
        <taxon>Craniata</taxon>
        <taxon>Vertebrata</taxon>
        <taxon>Euteleostomi</taxon>
        <taxon>Archelosauria</taxon>
        <taxon>Archosauria</taxon>
        <taxon>Dinosauria</taxon>
        <taxon>Saurischia</taxon>
        <taxon>Theropoda</taxon>
        <taxon>Coelurosauria</taxon>
        <taxon>Aves</taxon>
        <taxon>Neognathae</taxon>
        <taxon>Galloanserae</taxon>
        <taxon>Anseriformes</taxon>
        <taxon>Anatidae</taxon>
        <taxon>Aythyinae</taxon>
        <taxon>Aythya</taxon>
    </lineage>
</organism>
<evidence type="ECO:0000256" key="2">
    <source>
        <dbReference type="ARBA" id="ARBA00010663"/>
    </source>
</evidence>
<dbReference type="Proteomes" id="UP000504639">
    <property type="component" value="Unplaced"/>
</dbReference>
<comment type="subcellular location">
    <subcellularLocation>
        <location evidence="1">Cell membrane</location>
        <topology evidence="1">Multi-pass membrane protein</topology>
    </subcellularLocation>
</comment>
<dbReference type="InterPro" id="IPR000725">
    <property type="entry name" value="Olfact_rcpt"/>
</dbReference>
<evidence type="ECO:0000256" key="8">
    <source>
        <dbReference type="ARBA" id="ARBA00023040"/>
    </source>
</evidence>
<keyword evidence="8" id="KW-0297">G-protein coupled receptor</keyword>
<keyword evidence="7 12" id="KW-1133">Transmembrane helix</keyword>
<evidence type="ECO:0000256" key="3">
    <source>
        <dbReference type="ARBA" id="ARBA00022475"/>
    </source>
</evidence>
<keyword evidence="6" id="KW-0552">Olfaction</keyword>
<feature type="domain" description="G-protein coupled receptors family 1 profile" evidence="13">
    <location>
        <begin position="41"/>
        <end position="290"/>
    </location>
</feature>
<evidence type="ECO:0000256" key="12">
    <source>
        <dbReference type="SAM" id="Phobius"/>
    </source>
</evidence>
<dbReference type="GO" id="GO:0005886">
    <property type="term" value="C:plasma membrane"/>
    <property type="evidence" value="ECO:0007669"/>
    <property type="project" value="UniProtKB-SubCell"/>
</dbReference>
<keyword evidence="11" id="KW-0807">Transducer</keyword>
<feature type="transmembrane region" description="Helical" evidence="12">
    <location>
        <begin position="197"/>
        <end position="225"/>
    </location>
</feature>
<gene>
    <name evidence="15" type="primary">LOC116501737</name>
</gene>
<evidence type="ECO:0000313" key="15">
    <source>
        <dbReference type="RefSeq" id="XP_032063203.1"/>
    </source>
</evidence>
<dbReference type="AlphaFoldDB" id="A0A6J3EP72"/>
<dbReference type="PROSITE" id="PS50262">
    <property type="entry name" value="G_PROTEIN_RECEP_F1_2"/>
    <property type="match status" value="1"/>
</dbReference>
<dbReference type="PANTHER" id="PTHR26453">
    <property type="entry name" value="OLFACTORY RECEPTOR"/>
    <property type="match status" value="1"/>
</dbReference>
<evidence type="ECO:0000256" key="4">
    <source>
        <dbReference type="ARBA" id="ARBA00022606"/>
    </source>
</evidence>
<name>A0A6J3EP72_AYTFU</name>
<dbReference type="KEGG" id="aful:116501737"/>
<dbReference type="InParanoid" id="A0A6J3EP72"/>
<accession>A0A6J3EP72</accession>
<evidence type="ECO:0000256" key="10">
    <source>
        <dbReference type="ARBA" id="ARBA00023170"/>
    </source>
</evidence>
<dbReference type="PRINTS" id="PR00237">
    <property type="entry name" value="GPCRRHODOPSN"/>
</dbReference>
<keyword evidence="4" id="KW-0716">Sensory transduction</keyword>
<sequence>MGSENQTMATDFIFVGFSSLAELQKLLFGVFLLLYLLTLSMNTAIMTVIRVERSLHTPMYFFLCVLSFSETCYTLVIVPKMLVDLVAERKAISFLGCAVQMYFFLLLGCSHSFLLAAMGYDRCVAVCRPLAYSSIMTRRLCAQLVAASALSGLLVAQLVTPLVFCSPFQASRQLEHFFCDISPVLRVAFRQSDAGEAVIVALGVFALMVPLTLLLASYLFILADVLRIPSAAGRHKAFSTCSAHLAVVLVHYACASLIYLRPGSSSWSGQDALISVTYTILTPLLSPMIYTLRNKDVKAALRKAIRKTQISPECFPGKRSRPPEAIKRKEGAHHGQDWLEEMWGKAEHERKKKALGTPEKPVRECTSVF</sequence>
<comment type="similarity">
    <text evidence="2">Belongs to the G-protein coupled receptor 1 family.</text>
</comment>
<dbReference type="InterPro" id="IPR017452">
    <property type="entry name" value="GPCR_Rhodpsn_7TM"/>
</dbReference>
<feature type="transmembrane region" description="Helical" evidence="12">
    <location>
        <begin position="26"/>
        <end position="48"/>
    </location>
</feature>
<evidence type="ECO:0000256" key="11">
    <source>
        <dbReference type="ARBA" id="ARBA00023224"/>
    </source>
</evidence>
<keyword evidence="14" id="KW-1185">Reference proteome</keyword>
<feature type="transmembrane region" description="Helical" evidence="12">
    <location>
        <begin position="99"/>
        <end position="120"/>
    </location>
</feature>
<dbReference type="Pfam" id="PF13853">
    <property type="entry name" value="7tm_4"/>
    <property type="match status" value="1"/>
</dbReference>
<dbReference type="InterPro" id="IPR000276">
    <property type="entry name" value="GPCR_Rhodpsn"/>
</dbReference>
<dbReference type="SUPFAM" id="SSF81321">
    <property type="entry name" value="Family A G protein-coupled receptor-like"/>
    <property type="match status" value="1"/>
</dbReference>
<dbReference type="FunFam" id="1.20.1070.10:FF:000001">
    <property type="entry name" value="Olfactory receptor"/>
    <property type="match status" value="1"/>
</dbReference>
<dbReference type="FunFam" id="1.10.1220.70:FF:000001">
    <property type="entry name" value="Olfactory receptor"/>
    <property type="match status" value="1"/>
</dbReference>
<dbReference type="CDD" id="cd15225">
    <property type="entry name" value="7tmA_OR10A-like"/>
    <property type="match status" value="1"/>
</dbReference>
<reference evidence="15" key="1">
    <citation type="submission" date="2025-08" db="UniProtKB">
        <authorList>
            <consortium name="RefSeq"/>
        </authorList>
    </citation>
    <scope>IDENTIFICATION</scope>
    <source>
        <tissue evidence="15">Lung</tissue>
    </source>
</reference>
<keyword evidence="3" id="KW-1003">Cell membrane</keyword>
<dbReference type="GO" id="GO:0004984">
    <property type="term" value="F:olfactory receptor activity"/>
    <property type="evidence" value="ECO:0007669"/>
    <property type="project" value="InterPro"/>
</dbReference>
<keyword evidence="10" id="KW-0675">Receptor</keyword>
<evidence type="ECO:0000256" key="6">
    <source>
        <dbReference type="ARBA" id="ARBA00022725"/>
    </source>
</evidence>
<protein>
    <submittedName>
        <fullName evidence="15">Olfactory receptor 10K1-like</fullName>
    </submittedName>
</protein>
<evidence type="ECO:0000256" key="5">
    <source>
        <dbReference type="ARBA" id="ARBA00022692"/>
    </source>
</evidence>
<keyword evidence="9 12" id="KW-0472">Membrane</keyword>
<evidence type="ECO:0000256" key="1">
    <source>
        <dbReference type="ARBA" id="ARBA00004651"/>
    </source>
</evidence>
<dbReference type="RefSeq" id="XP_032063203.1">
    <property type="nucleotide sequence ID" value="XM_032207312.1"/>
</dbReference>
<proteinExistence type="inferred from homology"/>
<evidence type="ECO:0000259" key="13">
    <source>
        <dbReference type="PROSITE" id="PS50262"/>
    </source>
</evidence>
<feature type="transmembrane region" description="Helical" evidence="12">
    <location>
        <begin position="272"/>
        <end position="292"/>
    </location>
</feature>
<keyword evidence="5 12" id="KW-0812">Transmembrane</keyword>
<dbReference type="GO" id="GO:0004930">
    <property type="term" value="F:G protein-coupled receptor activity"/>
    <property type="evidence" value="ECO:0007669"/>
    <property type="project" value="UniProtKB-KW"/>
</dbReference>
<dbReference type="PRINTS" id="PR00245">
    <property type="entry name" value="OLFACTORYR"/>
</dbReference>
<dbReference type="Gene3D" id="1.20.1070.10">
    <property type="entry name" value="Rhodopsin 7-helix transmembrane proteins"/>
    <property type="match status" value="1"/>
</dbReference>